<organism evidence="5 6">
    <name type="scientific">Microlunatus phosphovorus (strain ATCC 700054 / DSM 10555 / JCM 9379 / NBRC 101784 / NCIMB 13414 / VKM Ac-1990 / NM-1)</name>
    <dbReference type="NCBI Taxonomy" id="1032480"/>
    <lineage>
        <taxon>Bacteria</taxon>
        <taxon>Bacillati</taxon>
        <taxon>Actinomycetota</taxon>
        <taxon>Actinomycetes</taxon>
        <taxon>Propionibacteriales</taxon>
        <taxon>Propionibacteriaceae</taxon>
        <taxon>Microlunatus</taxon>
    </lineage>
</organism>
<accession>F5XFF0</accession>
<dbReference type="Pfam" id="PF02894">
    <property type="entry name" value="GFO_IDH_MocA_C"/>
    <property type="match status" value="1"/>
</dbReference>
<dbReference type="SUPFAM" id="SSF55347">
    <property type="entry name" value="Glyceraldehyde-3-phosphate dehydrogenase-like, C-terminal domain"/>
    <property type="match status" value="1"/>
</dbReference>
<dbReference type="AlphaFoldDB" id="F5XFF0"/>
<feature type="domain" description="Gfo/Idh/MocA-like oxidoreductase N-terminal" evidence="3">
    <location>
        <begin position="6"/>
        <end position="122"/>
    </location>
</feature>
<dbReference type="EMBL" id="AP012204">
    <property type="protein sequence ID" value="BAK35357.1"/>
    <property type="molecule type" value="Genomic_DNA"/>
</dbReference>
<evidence type="ECO:0000313" key="5">
    <source>
        <dbReference type="EMBL" id="BAK35357.1"/>
    </source>
</evidence>
<dbReference type="SUPFAM" id="SSF51735">
    <property type="entry name" value="NAD(P)-binding Rossmann-fold domains"/>
    <property type="match status" value="1"/>
</dbReference>
<dbReference type="HOGENOM" id="CLU_023194_1_1_11"/>
<dbReference type="KEGG" id="mph:MLP_23430"/>
<dbReference type="OrthoDB" id="179913at2"/>
<dbReference type="InterPro" id="IPR000683">
    <property type="entry name" value="Gfo/Idh/MocA-like_OxRdtase_N"/>
</dbReference>
<sequence>MTASVRISVVGAGLIGIRHVEEIVASDCAELASIVDPGPAGPAVADKFGVVCHQTLAELFERDKPDGIILATPNQLHVEGALACIAAGVPVIVEKPLADTIEGAVRIVEAGESAGVPVLTGHHRNYSPIMATAKKVVNEGVLGRIVAVTGTALFYKPDDYFDVGGGWRREPGGGPILLNLTHEVNNLQQLLGRIVRVQAVASNAVRGFPVEDTAAMVFTFANGALGTFLLSDAAGSARSWEQTSRENASYSTYPDEDCYHIAGTAGSLSVPTMRLKVFAGKPSWWEPLETSTIEIDRSDPLANQIVHFAAVISGDAEPICSARDGLDTMRVVDAVIESAATGQPVDLAPSSSVGMPNRDDGSAEDGGGSSRRVSGGGPRTHSSGSGAPVCPTA</sequence>
<dbReference type="Proteomes" id="UP000007947">
    <property type="component" value="Chromosome"/>
</dbReference>
<dbReference type="InterPro" id="IPR004104">
    <property type="entry name" value="Gfo/Idh/MocA-like_OxRdtase_C"/>
</dbReference>
<dbReference type="PANTHER" id="PTHR43377:SF8">
    <property type="entry name" value="BLR3664 PROTEIN"/>
    <property type="match status" value="1"/>
</dbReference>
<dbReference type="Gene3D" id="3.30.360.10">
    <property type="entry name" value="Dihydrodipicolinate Reductase, domain 2"/>
    <property type="match status" value="1"/>
</dbReference>
<name>F5XFF0_MICPN</name>
<dbReference type="Gene3D" id="3.40.50.720">
    <property type="entry name" value="NAD(P)-binding Rossmann-like Domain"/>
    <property type="match status" value="1"/>
</dbReference>
<dbReference type="Pfam" id="PF01408">
    <property type="entry name" value="GFO_IDH_MocA"/>
    <property type="match status" value="1"/>
</dbReference>
<evidence type="ECO:0000259" key="3">
    <source>
        <dbReference type="Pfam" id="PF01408"/>
    </source>
</evidence>
<evidence type="ECO:0000256" key="2">
    <source>
        <dbReference type="SAM" id="MobiDB-lite"/>
    </source>
</evidence>
<feature type="compositionally biased region" description="Gly residues" evidence="2">
    <location>
        <begin position="364"/>
        <end position="378"/>
    </location>
</feature>
<feature type="region of interest" description="Disordered" evidence="2">
    <location>
        <begin position="342"/>
        <end position="393"/>
    </location>
</feature>
<dbReference type="InterPro" id="IPR051450">
    <property type="entry name" value="Gfo/Idh/MocA_Oxidoreductases"/>
</dbReference>
<evidence type="ECO:0000313" key="6">
    <source>
        <dbReference type="Proteomes" id="UP000007947"/>
    </source>
</evidence>
<dbReference type="eggNOG" id="COG0673">
    <property type="taxonomic scope" value="Bacteria"/>
</dbReference>
<dbReference type="GO" id="GO:0000166">
    <property type="term" value="F:nucleotide binding"/>
    <property type="evidence" value="ECO:0007669"/>
    <property type="project" value="InterPro"/>
</dbReference>
<proteinExistence type="inferred from homology"/>
<dbReference type="STRING" id="1032480.MLP_23430"/>
<comment type="similarity">
    <text evidence="1">Belongs to the Gfo/Idh/MocA family.</text>
</comment>
<evidence type="ECO:0000256" key="1">
    <source>
        <dbReference type="ARBA" id="ARBA00010928"/>
    </source>
</evidence>
<dbReference type="PANTHER" id="PTHR43377">
    <property type="entry name" value="BILIVERDIN REDUCTASE A"/>
    <property type="match status" value="1"/>
</dbReference>
<dbReference type="InterPro" id="IPR036291">
    <property type="entry name" value="NAD(P)-bd_dom_sf"/>
</dbReference>
<keyword evidence="6" id="KW-1185">Reference proteome</keyword>
<protein>
    <submittedName>
        <fullName evidence="5">Putative oxidoreductase</fullName>
    </submittedName>
</protein>
<reference evidence="5 6" key="1">
    <citation type="submission" date="2011-05" db="EMBL/GenBank/DDBJ databases">
        <title>Whole genome sequence of Microlunatus phosphovorus NM-1.</title>
        <authorList>
            <person name="Hosoyama A."/>
            <person name="Sasaki K."/>
            <person name="Harada T."/>
            <person name="Igarashi R."/>
            <person name="Kawakoshi A."/>
            <person name="Sasagawa M."/>
            <person name="Fukada J."/>
            <person name="Nakamura S."/>
            <person name="Katano Y."/>
            <person name="Hanada S."/>
            <person name="Kamagata Y."/>
            <person name="Nakamura N."/>
            <person name="Yamazaki S."/>
            <person name="Fujita N."/>
        </authorList>
    </citation>
    <scope>NUCLEOTIDE SEQUENCE [LARGE SCALE GENOMIC DNA]</scope>
    <source>
        <strain evidence="6">ATCC 700054 / DSM 10555 / JCM 9379 / NBRC 101784 / NCIMB 13414 / VKM Ac-1990 / NM-1</strain>
    </source>
</reference>
<gene>
    <name evidence="5" type="ordered locus">MLP_23430</name>
</gene>
<evidence type="ECO:0000259" key="4">
    <source>
        <dbReference type="Pfam" id="PF02894"/>
    </source>
</evidence>
<dbReference type="RefSeq" id="WP_013863229.1">
    <property type="nucleotide sequence ID" value="NC_015635.1"/>
</dbReference>
<feature type="domain" description="Gfo/Idh/MocA-like oxidoreductase C-terminal" evidence="4">
    <location>
        <begin position="134"/>
        <end position="347"/>
    </location>
</feature>